<dbReference type="EMBL" id="QYTW02000003">
    <property type="protein sequence ID" value="RST60698.1"/>
    <property type="molecule type" value="Genomic_DNA"/>
</dbReference>
<dbReference type="PANTHER" id="PTHR43252">
    <property type="entry name" value="TRANSCRIPTIONAL REGULATOR YQJI"/>
    <property type="match status" value="1"/>
</dbReference>
<dbReference type="Proteomes" id="UP000680670">
    <property type="component" value="Unassembled WGS sequence"/>
</dbReference>
<evidence type="ECO:0000313" key="5">
    <source>
        <dbReference type="Proteomes" id="UP000287296"/>
    </source>
</evidence>
<gene>
    <name evidence="4" type="ORF">D5F11_004930</name>
    <name evidence="3" type="ORF">J6TS1_06310</name>
</gene>
<dbReference type="OrthoDB" id="9783723at2"/>
<dbReference type="PANTHER" id="PTHR43252:SF6">
    <property type="entry name" value="NEGATIVE TRANSCRIPTION REGULATOR PADR"/>
    <property type="match status" value="1"/>
</dbReference>
<evidence type="ECO:0000313" key="4">
    <source>
        <dbReference type="EMBL" id="RST60698.1"/>
    </source>
</evidence>
<dbReference type="AlphaFoldDB" id="A0A429XB83"/>
<protein>
    <submittedName>
        <fullName evidence="4">PadR family transcriptional regulator</fullName>
    </submittedName>
</protein>
<dbReference type="SUPFAM" id="SSF46785">
    <property type="entry name" value="Winged helix' DNA-binding domain"/>
    <property type="match status" value="1"/>
</dbReference>
<keyword evidence="6" id="KW-1185">Reference proteome</keyword>
<reference evidence="4 5" key="1">
    <citation type="submission" date="2018-12" db="EMBL/GenBank/DDBJ databases">
        <authorList>
            <person name="Sun L."/>
            <person name="Chen Z."/>
        </authorList>
    </citation>
    <scope>NUCLEOTIDE SEQUENCE [LARGE SCALE GENOMIC DNA]</scope>
    <source>
        <strain evidence="4 5">LMG 29736</strain>
    </source>
</reference>
<dbReference type="RefSeq" id="WP_120116095.1">
    <property type="nucleotide sequence ID" value="NZ_BORJ01000001.1"/>
</dbReference>
<reference evidence="3 6" key="2">
    <citation type="submission" date="2021-03" db="EMBL/GenBank/DDBJ databases">
        <title>Antimicrobial resistance genes in bacteria isolated from Japanese honey, and their potential for conferring macrolide and lincosamide resistance in the American foulbrood pathogen Paenibacillus larvae.</title>
        <authorList>
            <person name="Okamoto M."/>
            <person name="Kumagai M."/>
            <person name="Kanamori H."/>
            <person name="Takamatsu D."/>
        </authorList>
    </citation>
    <scope>NUCLEOTIDE SEQUENCE [LARGE SCALE GENOMIC DNA]</scope>
    <source>
        <strain evidence="3 6">J6TS1</strain>
    </source>
</reference>
<feature type="compositionally biased region" description="Basic and acidic residues" evidence="1">
    <location>
        <begin position="183"/>
        <end position="202"/>
    </location>
</feature>
<accession>A0A429XB83</accession>
<evidence type="ECO:0000313" key="3">
    <source>
        <dbReference type="EMBL" id="GIN94761.1"/>
    </source>
</evidence>
<organism evidence="4 5">
    <name type="scientific">Siminovitchia terrae</name>
    <name type="common">Bacillus terrae</name>
    <dbReference type="NCBI Taxonomy" id="1914933"/>
    <lineage>
        <taxon>Bacteria</taxon>
        <taxon>Bacillati</taxon>
        <taxon>Bacillota</taxon>
        <taxon>Bacilli</taxon>
        <taxon>Bacillales</taxon>
        <taxon>Bacillaceae</taxon>
        <taxon>Siminovitchia</taxon>
    </lineage>
</organism>
<dbReference type="InterPro" id="IPR036390">
    <property type="entry name" value="WH_DNA-bd_sf"/>
</dbReference>
<sequence length="202" mass="23625">MSIEQSILAILSFWPSTGYDINSEVEHKAAGLYWGMSYGSIYPKLKKLEEEGFIYPIEQEEKGRKKKLYELTPKGWEEFENWLRLPPAYPKVKDELLMKMSTWHEDIESSILIGHLLKRKETTEDLLEFVKGWPTNGISYISNFGMLSIRYAEIRLEAELKWIEESINALEKNQLPKGQDPNKNTEKLLARRREAIQDEKGK</sequence>
<dbReference type="EMBL" id="BORJ01000001">
    <property type="protein sequence ID" value="GIN94761.1"/>
    <property type="molecule type" value="Genomic_DNA"/>
</dbReference>
<evidence type="ECO:0000256" key="1">
    <source>
        <dbReference type="SAM" id="MobiDB-lite"/>
    </source>
</evidence>
<feature type="region of interest" description="Disordered" evidence="1">
    <location>
        <begin position="174"/>
        <end position="202"/>
    </location>
</feature>
<proteinExistence type="predicted"/>
<dbReference type="InterPro" id="IPR005149">
    <property type="entry name" value="Tscrpt_reg_PadR_N"/>
</dbReference>
<dbReference type="Proteomes" id="UP000287296">
    <property type="component" value="Unassembled WGS sequence"/>
</dbReference>
<feature type="domain" description="Transcription regulator PadR N-terminal" evidence="2">
    <location>
        <begin position="7"/>
        <end position="80"/>
    </location>
</feature>
<name>A0A429XB83_SIMTE</name>
<comment type="caution">
    <text evidence="4">The sequence shown here is derived from an EMBL/GenBank/DDBJ whole genome shotgun (WGS) entry which is preliminary data.</text>
</comment>
<dbReference type="Pfam" id="PF03551">
    <property type="entry name" value="PadR"/>
    <property type="match status" value="1"/>
</dbReference>
<evidence type="ECO:0000313" key="6">
    <source>
        <dbReference type="Proteomes" id="UP000680670"/>
    </source>
</evidence>
<evidence type="ECO:0000259" key="2">
    <source>
        <dbReference type="Pfam" id="PF03551"/>
    </source>
</evidence>
<dbReference type="Gene3D" id="1.10.10.10">
    <property type="entry name" value="Winged helix-like DNA-binding domain superfamily/Winged helix DNA-binding domain"/>
    <property type="match status" value="1"/>
</dbReference>
<dbReference type="InterPro" id="IPR036388">
    <property type="entry name" value="WH-like_DNA-bd_sf"/>
</dbReference>